<dbReference type="Gene3D" id="3.40.720.10">
    <property type="entry name" value="Alkaline Phosphatase, subunit A"/>
    <property type="match status" value="1"/>
</dbReference>
<dbReference type="AlphaFoldDB" id="A0AAU7CHX2"/>
<reference evidence="1" key="1">
    <citation type="submission" date="2024-05" db="EMBL/GenBank/DDBJ databases">
        <title>Planctomycetes of the genus Singulisphaera possess chitinolytic capabilities.</title>
        <authorList>
            <person name="Ivanova A."/>
        </authorList>
    </citation>
    <scope>NUCLEOTIDE SEQUENCE</scope>
    <source>
        <strain evidence="1">Ch08T</strain>
    </source>
</reference>
<dbReference type="EMBL" id="CP155447">
    <property type="protein sequence ID" value="XBH04766.1"/>
    <property type="molecule type" value="Genomic_DNA"/>
</dbReference>
<dbReference type="PANTHER" id="PTHR43737">
    <property type="entry name" value="BLL7424 PROTEIN"/>
    <property type="match status" value="1"/>
</dbReference>
<protein>
    <submittedName>
        <fullName evidence="1">DUF1501 domain-containing protein</fullName>
    </submittedName>
</protein>
<name>A0AAU7CHX2_9BACT</name>
<proteinExistence type="predicted"/>
<dbReference type="SUPFAM" id="SSF53649">
    <property type="entry name" value="Alkaline phosphatase-like"/>
    <property type="match status" value="1"/>
</dbReference>
<dbReference type="PANTHER" id="PTHR43737:SF1">
    <property type="entry name" value="DUF1501 DOMAIN-CONTAINING PROTEIN"/>
    <property type="match status" value="1"/>
</dbReference>
<dbReference type="Pfam" id="PF07394">
    <property type="entry name" value="DUF1501"/>
    <property type="match status" value="1"/>
</dbReference>
<organism evidence="1">
    <name type="scientific">Singulisphaera sp. Ch08</name>
    <dbReference type="NCBI Taxonomy" id="3120278"/>
    <lineage>
        <taxon>Bacteria</taxon>
        <taxon>Pseudomonadati</taxon>
        <taxon>Planctomycetota</taxon>
        <taxon>Planctomycetia</taxon>
        <taxon>Isosphaerales</taxon>
        <taxon>Isosphaeraceae</taxon>
        <taxon>Singulisphaera</taxon>
    </lineage>
</organism>
<dbReference type="PROSITE" id="PS51318">
    <property type="entry name" value="TAT"/>
    <property type="match status" value="1"/>
</dbReference>
<gene>
    <name evidence="1" type="ORF">V5E97_01750</name>
</gene>
<dbReference type="InterPro" id="IPR010869">
    <property type="entry name" value="DUF1501"/>
</dbReference>
<dbReference type="InterPro" id="IPR006311">
    <property type="entry name" value="TAT_signal"/>
</dbReference>
<sequence length="476" mass="51454">MLNLLAAGGTGRISRRQLLGLGSQGALGLALQPLLLAEAAQAAAPARSSAKARQCIYIFLCGGPSQLDLWDPKPDALDTIRGPFKSIDTSVPGIRFTELIPRVASHADKLAVIRSMHHGSADHNFGIAHTLLGQLPASANDLFVTRRDHPALGAILHKLRGDCGVLPPWVTLPRPFTTLSPPHKGQSAGFLGASYDSVTLNEPKIDSLAPKELRLEALDRPADVSADRFDARRRLLTQSNVSPGAGSDAQARWEGEVSRAMEMLSGPACRRAFDLSSEPDSVRDRYGRNEYGQSFLLARRLVEAGVRMVNVFWTYFDKKGCQFNLWDNHGVTTDICGVGGILTGEQMLTHDYCTPSFDRAFSALLEDLEARGLLDETLVAVAGEFGRTPKINTMAGRDHWPFCYSQLLAGGGVRGGQVYGTSDKTAAYVKENPVTPDDFAATILHAFGVDPGAMIEDRFSRPFRLSEGTPLASLFG</sequence>
<evidence type="ECO:0000313" key="1">
    <source>
        <dbReference type="EMBL" id="XBH04766.1"/>
    </source>
</evidence>
<accession>A0AAU7CHX2</accession>
<dbReference type="InterPro" id="IPR017850">
    <property type="entry name" value="Alkaline_phosphatase_core_sf"/>
</dbReference>
<dbReference type="RefSeq" id="WP_406697560.1">
    <property type="nucleotide sequence ID" value="NZ_CP155447.1"/>
</dbReference>